<feature type="region of interest" description="Disordered" evidence="1">
    <location>
        <begin position="49"/>
        <end position="143"/>
    </location>
</feature>
<feature type="compositionally biased region" description="Polar residues" evidence="1">
    <location>
        <begin position="633"/>
        <end position="646"/>
    </location>
</feature>
<dbReference type="AlphaFoldDB" id="A0ABD0UZW1"/>
<feature type="compositionally biased region" description="Polar residues" evidence="1">
    <location>
        <begin position="49"/>
        <end position="69"/>
    </location>
</feature>
<reference evidence="2 3" key="1">
    <citation type="journal article" date="2024" name="Plant Biotechnol. J.">
        <title>Dendrobium thyrsiflorum genome and its molecular insights into genes involved in important horticultural traits.</title>
        <authorList>
            <person name="Chen B."/>
            <person name="Wang J.Y."/>
            <person name="Zheng P.J."/>
            <person name="Li K.L."/>
            <person name="Liang Y.M."/>
            <person name="Chen X.F."/>
            <person name="Zhang C."/>
            <person name="Zhao X."/>
            <person name="He X."/>
            <person name="Zhang G.Q."/>
            <person name="Liu Z.J."/>
            <person name="Xu Q."/>
        </authorList>
    </citation>
    <scope>NUCLEOTIDE SEQUENCE [LARGE SCALE GENOMIC DNA]</scope>
    <source>
        <strain evidence="2">GZMU011</strain>
    </source>
</reference>
<evidence type="ECO:0000256" key="1">
    <source>
        <dbReference type="SAM" id="MobiDB-lite"/>
    </source>
</evidence>
<feature type="region of interest" description="Disordered" evidence="1">
    <location>
        <begin position="343"/>
        <end position="363"/>
    </location>
</feature>
<dbReference type="Proteomes" id="UP001552299">
    <property type="component" value="Unassembled WGS sequence"/>
</dbReference>
<feature type="compositionally biased region" description="Polar residues" evidence="1">
    <location>
        <begin position="111"/>
        <end position="134"/>
    </location>
</feature>
<name>A0ABD0UZW1_DENTH</name>
<feature type="region of interest" description="Disordered" evidence="1">
    <location>
        <begin position="592"/>
        <end position="754"/>
    </location>
</feature>
<evidence type="ECO:0000313" key="2">
    <source>
        <dbReference type="EMBL" id="KAL0918151.1"/>
    </source>
</evidence>
<feature type="compositionally biased region" description="Low complexity" evidence="1">
    <location>
        <begin position="671"/>
        <end position="682"/>
    </location>
</feature>
<accession>A0ABD0UZW1</accession>
<keyword evidence="3" id="KW-1185">Reference proteome</keyword>
<comment type="caution">
    <text evidence="2">The sequence shown here is derived from an EMBL/GenBank/DDBJ whole genome shotgun (WGS) entry which is preliminary data.</text>
</comment>
<organism evidence="2 3">
    <name type="scientific">Dendrobium thyrsiflorum</name>
    <name type="common">Pinecone-like raceme dendrobium</name>
    <name type="synonym">Orchid</name>
    <dbReference type="NCBI Taxonomy" id="117978"/>
    <lineage>
        <taxon>Eukaryota</taxon>
        <taxon>Viridiplantae</taxon>
        <taxon>Streptophyta</taxon>
        <taxon>Embryophyta</taxon>
        <taxon>Tracheophyta</taxon>
        <taxon>Spermatophyta</taxon>
        <taxon>Magnoliopsida</taxon>
        <taxon>Liliopsida</taxon>
        <taxon>Asparagales</taxon>
        <taxon>Orchidaceae</taxon>
        <taxon>Epidendroideae</taxon>
        <taxon>Malaxideae</taxon>
        <taxon>Dendrobiinae</taxon>
        <taxon>Dendrobium</taxon>
    </lineage>
</organism>
<feature type="compositionally biased region" description="Basic and acidic residues" evidence="1">
    <location>
        <begin position="737"/>
        <end position="754"/>
    </location>
</feature>
<feature type="compositionally biased region" description="Low complexity" evidence="1">
    <location>
        <begin position="617"/>
        <end position="632"/>
    </location>
</feature>
<proteinExistence type="predicted"/>
<sequence>MGDRLPLGLEPGLLSVGPDHHYFSALWVVYCMALAMDFGHCFDFLPTATTQNSQPGQETTTGRSPGSRPTETRNNHGKANRQQTVRDSNSHGKTNRQRPSTQKIATGRPTAASQKNSQGEEQQAATLGRQTATHSHGKQPRREKAHMMLLIIMSKMRCWDPQNKSLLALEMNIHITNMYANEVTITHSMTRTPREGFVSMKDIKLVQTFQDEDIQNIDIAQIVDVESSTLDDGSTKACSGGFMTVKNCNSSFCHNKRKIEGFLLPLHRLRRARDSEGAFRNGLDSSNNLSNDGEHPMIIVGCAWHGKPWYIAASARACGLNQVSSSEQAKRQHEAVNRQVRAIKHERSRLSLPSPTPAPLSSPITETSSLLLVHGLPLPPLPSSRPTILSSPGKSCMGDPDIDHGFLYDEQGRVDILHSPFFDMAFENDRNADEYVDRIIYQLTLAIEDQLPQGHWCIIGHPSTSPNLAPNPAASTRGIFLPTEDFDQNYTYSGVKQSPSTANPDGARGLYIEAFALVLGGWILNKRNLFCTFVLVGEPTNLFLIEKRQRIIKDTDEVELADRRRRLETETKGRRSSQAFLEEERKRWNKLASFSKKTRREMKSQQPPYKKATELARTGTQTQPREGQQQQPNGHKTATGRPTKQQANRHRTPREGQPNSRPTDTEHHGKANQTAGQQTQNTIGRSTKQQANRHRTPREGQPNSRPTDTEHHGKANRQHQMGGKQPPTATGNNPGEQRPESRNRATNTRKEELL</sequence>
<gene>
    <name evidence="2" type="ORF">M5K25_010143</name>
</gene>
<protein>
    <submittedName>
        <fullName evidence="2">Uncharacterized protein</fullName>
    </submittedName>
</protein>
<evidence type="ECO:0000313" key="3">
    <source>
        <dbReference type="Proteomes" id="UP001552299"/>
    </source>
</evidence>
<dbReference type="EMBL" id="JANQDX010000009">
    <property type="protein sequence ID" value="KAL0918151.1"/>
    <property type="molecule type" value="Genomic_DNA"/>
</dbReference>